<dbReference type="PANTHER" id="PTHR46796">
    <property type="entry name" value="HTH-TYPE TRANSCRIPTIONAL ACTIVATOR RHAS-RELATED"/>
    <property type="match status" value="1"/>
</dbReference>
<dbReference type="InterPro" id="IPR018060">
    <property type="entry name" value="HTH_AraC"/>
</dbReference>
<organism evidence="5 6">
    <name type="scientific">Streptomyces kunmingensis</name>
    <dbReference type="NCBI Taxonomy" id="68225"/>
    <lineage>
        <taxon>Bacteria</taxon>
        <taxon>Bacillati</taxon>
        <taxon>Actinomycetota</taxon>
        <taxon>Actinomycetes</taxon>
        <taxon>Kitasatosporales</taxon>
        <taxon>Streptomycetaceae</taxon>
        <taxon>Streptomyces</taxon>
    </lineage>
</organism>
<dbReference type="Gene3D" id="1.10.10.60">
    <property type="entry name" value="Homeodomain-like"/>
    <property type="match status" value="1"/>
</dbReference>
<evidence type="ECO:0000256" key="2">
    <source>
        <dbReference type="ARBA" id="ARBA00023125"/>
    </source>
</evidence>
<evidence type="ECO:0000256" key="1">
    <source>
        <dbReference type="ARBA" id="ARBA00023015"/>
    </source>
</evidence>
<keyword evidence="2" id="KW-0238">DNA-binding</keyword>
<evidence type="ECO:0000259" key="4">
    <source>
        <dbReference type="PROSITE" id="PS01124"/>
    </source>
</evidence>
<feature type="domain" description="HTH araC/xylS-type" evidence="4">
    <location>
        <begin position="182"/>
        <end position="283"/>
    </location>
</feature>
<comment type="caution">
    <text evidence="5">The sequence shown here is derived from an EMBL/GenBank/DDBJ whole genome shotgun (WGS) entry which is preliminary data.</text>
</comment>
<keyword evidence="1" id="KW-0805">Transcription regulation</keyword>
<dbReference type="SMART" id="SM00342">
    <property type="entry name" value="HTH_ARAC"/>
    <property type="match status" value="1"/>
</dbReference>
<dbReference type="RefSeq" id="WP_324776236.1">
    <property type="nucleotide sequence ID" value="NZ_BAAATS010000002.1"/>
</dbReference>
<evidence type="ECO:0000313" key="5">
    <source>
        <dbReference type="EMBL" id="MEB3966694.1"/>
    </source>
</evidence>
<dbReference type="InterPro" id="IPR050204">
    <property type="entry name" value="AraC_XylS_family_regulators"/>
</dbReference>
<keyword evidence="6" id="KW-1185">Reference proteome</keyword>
<reference evidence="5 6" key="1">
    <citation type="submission" date="2022-10" db="EMBL/GenBank/DDBJ databases">
        <authorList>
            <person name="Xie J."/>
            <person name="Shen N."/>
        </authorList>
    </citation>
    <scope>NUCLEOTIDE SEQUENCE [LARGE SCALE GENOMIC DNA]</scope>
    <source>
        <strain evidence="5 6">DSM 41681</strain>
    </source>
</reference>
<dbReference type="Pfam" id="PF20240">
    <property type="entry name" value="DUF6597"/>
    <property type="match status" value="1"/>
</dbReference>
<keyword evidence="3" id="KW-0804">Transcription</keyword>
<name>A0ABU6CQI4_9ACTN</name>
<dbReference type="PROSITE" id="PS01124">
    <property type="entry name" value="HTH_ARAC_FAMILY_2"/>
    <property type="match status" value="1"/>
</dbReference>
<evidence type="ECO:0000313" key="6">
    <source>
        <dbReference type="Proteomes" id="UP001352223"/>
    </source>
</evidence>
<protein>
    <submittedName>
        <fullName evidence="5">Helix-turn-helix domain-containing protein</fullName>
    </submittedName>
</protein>
<gene>
    <name evidence="5" type="ORF">OKJ48_41665</name>
</gene>
<proteinExistence type="predicted"/>
<dbReference type="EMBL" id="JAOZYB010000367">
    <property type="protein sequence ID" value="MEB3966694.1"/>
    <property type="molecule type" value="Genomic_DNA"/>
</dbReference>
<sequence>MERDQPSPRRDTRGILDPAALLTRVRLRRHEPAEALRPYIETYWFIDWDLPAPYASHLVPHPSVNLTFQWDEYDRGTEPYGEFTGVAAPGLYTRKISGLGRVCGAKFWPGAFRPFVPDVPVAEWTGRVLPYEEVFPRVDVAALLSGGPHGYGGPDVSDRDRVAALDSYLLALAPAEPDPAAELARGLVARIRAERGVRRVADLARAEGMSVRSLQRLFLGHVGVSPKWCILRYRIHEAVEAAGSRTDIDWAALAADLGYADQAHLVRDFTATVGVPPTAYPTA</sequence>
<dbReference type="Pfam" id="PF12833">
    <property type="entry name" value="HTH_18"/>
    <property type="match status" value="1"/>
</dbReference>
<dbReference type="Proteomes" id="UP001352223">
    <property type="component" value="Unassembled WGS sequence"/>
</dbReference>
<accession>A0ABU6CQI4</accession>
<dbReference type="InterPro" id="IPR046532">
    <property type="entry name" value="DUF6597"/>
</dbReference>
<evidence type="ECO:0000256" key="3">
    <source>
        <dbReference type="ARBA" id="ARBA00023163"/>
    </source>
</evidence>